<dbReference type="SUPFAM" id="SSF56399">
    <property type="entry name" value="ADP-ribosylation"/>
    <property type="match status" value="1"/>
</dbReference>
<dbReference type="Proteomes" id="UP000604046">
    <property type="component" value="Unassembled WGS sequence"/>
</dbReference>
<feature type="chain" id="PRO_5032794556" evidence="1">
    <location>
        <begin position="27"/>
        <end position="437"/>
    </location>
</feature>
<evidence type="ECO:0000259" key="2">
    <source>
        <dbReference type="Pfam" id="PF00644"/>
    </source>
</evidence>
<dbReference type="Pfam" id="PF00644">
    <property type="entry name" value="PARP"/>
    <property type="match status" value="1"/>
</dbReference>
<dbReference type="GO" id="GO:0003950">
    <property type="term" value="F:NAD+ poly-ADP-ribosyltransferase activity"/>
    <property type="evidence" value="ECO:0007669"/>
    <property type="project" value="InterPro"/>
</dbReference>
<dbReference type="EMBL" id="CAJNDS010002202">
    <property type="protein sequence ID" value="CAE7370141.1"/>
    <property type="molecule type" value="Genomic_DNA"/>
</dbReference>
<evidence type="ECO:0000313" key="3">
    <source>
        <dbReference type="EMBL" id="CAE7370141.1"/>
    </source>
</evidence>
<gene>
    <name evidence="3" type="primary">Tnks</name>
    <name evidence="3" type="ORF">SNAT2548_LOCUS20189</name>
</gene>
<proteinExistence type="predicted"/>
<accession>A0A812QA17</accession>
<reference evidence="3" key="1">
    <citation type="submission" date="2021-02" db="EMBL/GenBank/DDBJ databases">
        <authorList>
            <person name="Dougan E. K."/>
            <person name="Rhodes N."/>
            <person name="Thang M."/>
            <person name="Chan C."/>
        </authorList>
    </citation>
    <scope>NUCLEOTIDE SEQUENCE</scope>
</reference>
<dbReference type="InterPro" id="IPR051712">
    <property type="entry name" value="ARTD-AVP"/>
</dbReference>
<sequence length="437" mass="48770">MVPIISALSAVGLLLLAACCLRRSLRTSPAAPWTDVGPEAVVVGGAAKVRNFTSLQLVPLSEEAFSSLPAYWARSGGNAGNDAGNAGYHSLPSDQLSFDELFYVSFENLRLFQDLMDQTYRPIPTQDRPCPRKAHDKTRGGCACVRPGGVPGLPTGFQVKRVIRVLDSEMFNRYIARREQIKERGACAAPDPAFFTSEVVNAGMDTVFPELRADLNEVYLWHGTQVRAGLRIAQDDFQMTFAGSGAGTMYGKGFYFCESCTKADEYARDEPGGYYDGIRALLLCRICVGKFHYTTDREPSAIDHFQSGATDSTIGDRAKAVNTYREVVIYDADQIYPEYLVIYQRLHQAESRQPLQKELPFLLELPLYWTNVGKNPSQEVFREHWLVKQEIKDLIQRLADGSCSGELHQVNEVHRVEDSGLWCRYLSWKRALGSAPV</sequence>
<feature type="domain" description="PARP catalytic" evidence="2">
    <location>
        <begin position="199"/>
        <end position="343"/>
    </location>
</feature>
<evidence type="ECO:0000256" key="1">
    <source>
        <dbReference type="SAM" id="SignalP"/>
    </source>
</evidence>
<organism evidence="3 4">
    <name type="scientific">Symbiodinium natans</name>
    <dbReference type="NCBI Taxonomy" id="878477"/>
    <lineage>
        <taxon>Eukaryota</taxon>
        <taxon>Sar</taxon>
        <taxon>Alveolata</taxon>
        <taxon>Dinophyceae</taxon>
        <taxon>Suessiales</taxon>
        <taxon>Symbiodiniaceae</taxon>
        <taxon>Symbiodinium</taxon>
    </lineage>
</organism>
<keyword evidence="4" id="KW-1185">Reference proteome</keyword>
<dbReference type="GO" id="GO:0005634">
    <property type="term" value="C:nucleus"/>
    <property type="evidence" value="ECO:0007669"/>
    <property type="project" value="TreeGrafter"/>
</dbReference>
<dbReference type="OrthoDB" id="438889at2759"/>
<keyword evidence="1" id="KW-0732">Signal</keyword>
<feature type="signal peptide" evidence="1">
    <location>
        <begin position="1"/>
        <end position="26"/>
    </location>
</feature>
<name>A0A812QA17_9DINO</name>
<dbReference type="GO" id="GO:1990404">
    <property type="term" value="F:NAD+-protein mono-ADP-ribosyltransferase activity"/>
    <property type="evidence" value="ECO:0007669"/>
    <property type="project" value="TreeGrafter"/>
</dbReference>
<dbReference type="PANTHER" id="PTHR45740">
    <property type="entry name" value="POLY [ADP-RIBOSE] POLYMERASE"/>
    <property type="match status" value="1"/>
</dbReference>
<dbReference type="AlphaFoldDB" id="A0A812QA17"/>
<comment type="caution">
    <text evidence="3">The sequence shown here is derived from an EMBL/GenBank/DDBJ whole genome shotgun (WGS) entry which is preliminary data.</text>
</comment>
<evidence type="ECO:0000313" key="4">
    <source>
        <dbReference type="Proteomes" id="UP000604046"/>
    </source>
</evidence>
<dbReference type="PANTHER" id="PTHR45740:SF2">
    <property type="entry name" value="POLY [ADP-RIBOSE] POLYMERASE"/>
    <property type="match status" value="1"/>
</dbReference>
<dbReference type="InterPro" id="IPR012317">
    <property type="entry name" value="Poly(ADP-ribose)pol_cat_dom"/>
</dbReference>
<protein>
    <submittedName>
        <fullName evidence="3">Tnks protein</fullName>
    </submittedName>
</protein>
<dbReference type="Gene3D" id="3.90.228.10">
    <property type="match status" value="1"/>
</dbReference>